<dbReference type="Proteomes" id="UP000760860">
    <property type="component" value="Unassembled WGS sequence"/>
</dbReference>
<proteinExistence type="predicted"/>
<dbReference type="EMBL" id="RCMV01000433">
    <property type="protein sequence ID" value="KAG3217263.1"/>
    <property type="molecule type" value="Genomic_DNA"/>
</dbReference>
<organism evidence="1 2">
    <name type="scientific">Phytophthora cactorum</name>
    <dbReference type="NCBI Taxonomy" id="29920"/>
    <lineage>
        <taxon>Eukaryota</taxon>
        <taxon>Sar</taxon>
        <taxon>Stramenopiles</taxon>
        <taxon>Oomycota</taxon>
        <taxon>Peronosporomycetes</taxon>
        <taxon>Peronosporales</taxon>
        <taxon>Peronosporaceae</taxon>
        <taxon>Phytophthora</taxon>
    </lineage>
</organism>
<evidence type="ECO:0000313" key="1">
    <source>
        <dbReference type="EMBL" id="KAG3217263.1"/>
    </source>
</evidence>
<name>A0A8T1HYL8_9STRA</name>
<dbReference type="AlphaFoldDB" id="A0A8T1HYL8"/>
<gene>
    <name evidence="1" type="ORF">PC129_g11895</name>
</gene>
<protein>
    <submittedName>
        <fullName evidence="1">Uncharacterized protein</fullName>
    </submittedName>
</protein>
<comment type="caution">
    <text evidence="1">The sequence shown here is derived from an EMBL/GenBank/DDBJ whole genome shotgun (WGS) entry which is preliminary data.</text>
</comment>
<reference evidence="1" key="1">
    <citation type="submission" date="2018-05" db="EMBL/GenBank/DDBJ databases">
        <title>Effector identification in a new, highly contiguous assembly of the strawberry crown rot pathogen Phytophthora cactorum.</title>
        <authorList>
            <person name="Armitage A.D."/>
            <person name="Nellist C.F."/>
            <person name="Bates H."/>
            <person name="Vickerstaff R.J."/>
            <person name="Harrison R.J."/>
        </authorList>
    </citation>
    <scope>NUCLEOTIDE SEQUENCE</scope>
    <source>
        <strain evidence="1">P421</strain>
    </source>
</reference>
<feature type="non-terminal residue" evidence="1">
    <location>
        <position position="1"/>
    </location>
</feature>
<evidence type="ECO:0000313" key="2">
    <source>
        <dbReference type="Proteomes" id="UP000760860"/>
    </source>
</evidence>
<sequence length="65" mass="7338">YVQEEVYKRLYEKNKAKLLQIIALSSGVGCSEFAVCSTTTRGMTTMKVFHSNGTEKVTMMRKTIV</sequence>
<accession>A0A8T1HYL8</accession>